<feature type="transmembrane region" description="Helical" evidence="1">
    <location>
        <begin position="12"/>
        <end position="36"/>
    </location>
</feature>
<keyword evidence="1" id="KW-0812">Transmembrane</keyword>
<proteinExistence type="predicted"/>
<name>A0ABS3H019_9ENTE</name>
<dbReference type="Proteomes" id="UP000664632">
    <property type="component" value="Unassembled WGS sequence"/>
</dbReference>
<accession>A0ABS3H019</accession>
<keyword evidence="3" id="KW-1185">Reference proteome</keyword>
<evidence type="ECO:0000313" key="2">
    <source>
        <dbReference type="EMBL" id="MBO0440842.1"/>
    </source>
</evidence>
<keyword evidence="1" id="KW-0472">Membrane</keyword>
<protein>
    <submittedName>
        <fullName evidence="2">Uncharacterized protein</fullName>
    </submittedName>
</protein>
<sequence>MKADGKKLKSDEAGYALLYALGAIVIVSLVMMGIFLRARNNFLQISAVDQLAKMKDVKEYALQEASMTIKKKIETKLSGDLQLGLDKTVLNNKMSEVTKELQNQPIQKSNLGKQQDFSYTVTVSEPTVSMINPYKFISEDNGASGWMPMEASDLKDGIVNTNTTFQIEVNVEQTVKNGQKKQSSSKGDYVYEFQWTQGQQGAEALKLDAWRYVYYQPTLANGDELITADTWIRKMDRIYRYQSNQPLFPYTEYFINYETSYGRSNNFLVDLQDGTFLNFWKDSNSILYKDLNIAGSFLLKNGVLMRGKKSILAKNIIALRNDENLTQEINAIKNITIKADVGMYINIDVSKSTNKNAGLYVENDTYEIQTPNLLVNNTGSGETDKGFFLAKGEIVLEKETTGKPSINFGEYASNAKIINPVDKYWNQFMEGGFVIAGSNVYLTPPKNTIKINGVSVTAGKNDKRRIQVKSGNFMLTSASLLNQGEETFAYADKGTYTSKARPPALLELEGQQSSLTVENGVSFIDAPKMKRRGSNAKKVTYYNDKKYWNTIRLKDRSRLDLGIAGIEPFNLETQANTTISMKLLPNLELFDTTFIKEGLKKGKETIKGKLIIEVATKEDGDLLIQELEKEVLIEEGEQSKAKNGVVTIVKPAHGVVPKNDTQWIIQRVFDYTNNVSY</sequence>
<keyword evidence="1" id="KW-1133">Transmembrane helix</keyword>
<gene>
    <name evidence="2" type="ORF">JZO69_10750</name>
</gene>
<evidence type="ECO:0000256" key="1">
    <source>
        <dbReference type="SAM" id="Phobius"/>
    </source>
</evidence>
<dbReference type="EMBL" id="JAFLWD010000025">
    <property type="protein sequence ID" value="MBO0440842.1"/>
    <property type="molecule type" value="Genomic_DNA"/>
</dbReference>
<evidence type="ECO:0000313" key="3">
    <source>
        <dbReference type="Proteomes" id="UP000664632"/>
    </source>
</evidence>
<organism evidence="2 3">
    <name type="scientific">Candidatus Enterococcus ikei</name>
    <dbReference type="NCBI Taxonomy" id="2815326"/>
    <lineage>
        <taxon>Bacteria</taxon>
        <taxon>Bacillati</taxon>
        <taxon>Bacillota</taxon>
        <taxon>Bacilli</taxon>
        <taxon>Lactobacillales</taxon>
        <taxon>Enterococcaceae</taxon>
        <taxon>Enterococcus</taxon>
    </lineage>
</organism>
<dbReference type="RefSeq" id="WP_207112874.1">
    <property type="nucleotide sequence ID" value="NZ_JAFLWD010000025.1"/>
</dbReference>
<comment type="caution">
    <text evidence="2">The sequence shown here is derived from an EMBL/GenBank/DDBJ whole genome shotgun (WGS) entry which is preliminary data.</text>
</comment>
<reference evidence="2 3" key="1">
    <citation type="submission" date="2021-03" db="EMBL/GenBank/DDBJ databases">
        <title>Enterococcal diversity collection.</title>
        <authorList>
            <person name="Gilmore M.S."/>
            <person name="Schwartzman J."/>
            <person name="Van Tyne D."/>
            <person name="Martin M."/>
            <person name="Earl A.M."/>
            <person name="Manson A.L."/>
            <person name="Straub T."/>
            <person name="Salamzade R."/>
            <person name="Saavedra J."/>
            <person name="Lebreton F."/>
            <person name="Prichula J."/>
            <person name="Schaufler K."/>
            <person name="Gaca A."/>
            <person name="Sgardioli B."/>
            <person name="Wagenaar J."/>
            <person name="Strong T."/>
        </authorList>
    </citation>
    <scope>NUCLEOTIDE SEQUENCE [LARGE SCALE GENOMIC DNA]</scope>
    <source>
        <strain evidence="2 3">DIV0869a</strain>
    </source>
</reference>